<dbReference type="PANTHER" id="PTHR13144">
    <property type="entry name" value="TEX261 PROTEIN"/>
    <property type="match status" value="1"/>
</dbReference>
<dbReference type="STRING" id="286115.A0A507DG70"/>
<feature type="transmembrane region" description="Helical" evidence="7">
    <location>
        <begin position="124"/>
        <end position="144"/>
    </location>
</feature>
<name>A0A507DG70_9FUNG</name>
<reference evidence="10 11" key="1">
    <citation type="journal article" date="2019" name="Sci. Rep.">
        <title>Comparative genomics of chytrid fungi reveal insights into the obligate biotrophic and pathogenic lifestyle of Synchytrium endobioticum.</title>
        <authorList>
            <person name="van de Vossenberg B.T.L.H."/>
            <person name="Warris S."/>
            <person name="Nguyen H.D.T."/>
            <person name="van Gent-Pelzer M.P.E."/>
            <person name="Joly D.L."/>
            <person name="van de Geest H.C."/>
            <person name="Bonants P.J.M."/>
            <person name="Smith D.S."/>
            <person name="Levesque C.A."/>
            <person name="van der Lee T.A.J."/>
        </authorList>
    </citation>
    <scope>NUCLEOTIDE SEQUENCE [LARGE SCALE GENOMIC DNA]</scope>
    <source>
        <strain evidence="9 11">LEV6574</strain>
        <strain evidence="8 10">MB42</strain>
    </source>
</reference>
<dbReference type="GO" id="GO:0005789">
    <property type="term" value="C:endoplasmic reticulum membrane"/>
    <property type="evidence" value="ECO:0007669"/>
    <property type="project" value="TreeGrafter"/>
</dbReference>
<dbReference type="GO" id="GO:0006888">
    <property type="term" value="P:endoplasmic reticulum to Golgi vesicle-mediated transport"/>
    <property type="evidence" value="ECO:0007669"/>
    <property type="project" value="InterPro"/>
</dbReference>
<comment type="subcellular location">
    <subcellularLocation>
        <location evidence="1">Membrane</location>
        <topology evidence="1">Multi-pass membrane protein</topology>
    </subcellularLocation>
</comment>
<feature type="transmembrane region" description="Helical" evidence="7">
    <location>
        <begin position="6"/>
        <end position="29"/>
    </location>
</feature>
<evidence type="ECO:0000313" key="8">
    <source>
        <dbReference type="EMBL" id="TPX43957.1"/>
    </source>
</evidence>
<protein>
    <recommendedName>
        <fullName evidence="12">Protein TEX261</fullName>
    </recommendedName>
</protein>
<keyword evidence="10" id="KW-1185">Reference proteome</keyword>
<dbReference type="Proteomes" id="UP000317494">
    <property type="component" value="Unassembled WGS sequence"/>
</dbReference>
<dbReference type="VEuPathDB" id="FungiDB:SeMB42_g04502"/>
<evidence type="ECO:0000256" key="4">
    <source>
        <dbReference type="ARBA" id="ARBA00022989"/>
    </source>
</evidence>
<dbReference type="GO" id="GO:0000139">
    <property type="term" value="C:Golgi membrane"/>
    <property type="evidence" value="ECO:0007669"/>
    <property type="project" value="TreeGrafter"/>
</dbReference>
<dbReference type="Proteomes" id="UP000320475">
    <property type="component" value="Unassembled WGS sequence"/>
</dbReference>
<feature type="transmembrane region" description="Helical" evidence="7">
    <location>
        <begin position="50"/>
        <end position="78"/>
    </location>
</feature>
<dbReference type="OrthoDB" id="28257at2759"/>
<dbReference type="GO" id="GO:0030134">
    <property type="term" value="C:COPII-coated ER to Golgi transport vesicle"/>
    <property type="evidence" value="ECO:0007669"/>
    <property type="project" value="TreeGrafter"/>
</dbReference>
<dbReference type="EMBL" id="QEAM01000019">
    <property type="protein sequence ID" value="TPX50335.1"/>
    <property type="molecule type" value="Genomic_DNA"/>
</dbReference>
<dbReference type="Pfam" id="PF04148">
    <property type="entry name" value="Erv26"/>
    <property type="match status" value="1"/>
</dbReference>
<keyword evidence="5 7" id="KW-0472">Membrane</keyword>
<dbReference type="InterPro" id="IPR007277">
    <property type="entry name" value="Svp26/Tex261"/>
</dbReference>
<evidence type="ECO:0000313" key="11">
    <source>
        <dbReference type="Proteomes" id="UP000320475"/>
    </source>
</evidence>
<proteinExistence type="inferred from homology"/>
<evidence type="ECO:0000256" key="3">
    <source>
        <dbReference type="ARBA" id="ARBA00022692"/>
    </source>
</evidence>
<comment type="similarity">
    <text evidence="2">Belongs to the SVP26 family.</text>
</comment>
<dbReference type="PANTHER" id="PTHR13144:SF0">
    <property type="entry name" value="PROTEIN TEX261"/>
    <property type="match status" value="1"/>
</dbReference>
<evidence type="ECO:0008006" key="12">
    <source>
        <dbReference type="Google" id="ProtNLM"/>
    </source>
</evidence>
<comment type="caution">
    <text evidence="9">The sequence shown here is derived from an EMBL/GenBank/DDBJ whole genome shotgun (WGS) entry which is preliminary data.</text>
</comment>
<organism evidence="9 11">
    <name type="scientific">Synchytrium endobioticum</name>
    <dbReference type="NCBI Taxonomy" id="286115"/>
    <lineage>
        <taxon>Eukaryota</taxon>
        <taxon>Fungi</taxon>
        <taxon>Fungi incertae sedis</taxon>
        <taxon>Chytridiomycota</taxon>
        <taxon>Chytridiomycota incertae sedis</taxon>
        <taxon>Chytridiomycetes</taxon>
        <taxon>Synchytriales</taxon>
        <taxon>Synchytriaceae</taxon>
        <taxon>Synchytrium</taxon>
    </lineage>
</organism>
<sequence>MILHLLVYVAGALFASFLVLSLASGLYLLAEWVEEYTVLAKKVLRWTSHAVIIVHILLFFDGLPFLRLAFSLACQVWYLQLLPAFPIIEFADPMFIGLCGLVVSNHCWWFFYFTQKYHPFPQTATFFGICVWLVPFLYFISVSANDYALPNYDPSSSRHDDPSNPNGGTGRRKRFSLFKSIVDFVIKRNYLPIIGSNHHAT</sequence>
<keyword evidence="3 7" id="KW-0812">Transmembrane</keyword>
<evidence type="ECO:0000256" key="2">
    <source>
        <dbReference type="ARBA" id="ARBA00008096"/>
    </source>
</evidence>
<gene>
    <name evidence="9" type="ORF">SeLEV6574_g00954</name>
    <name evidence="8" type="ORF">SeMB42_g04502</name>
</gene>
<dbReference type="EMBL" id="QEAN01000184">
    <property type="protein sequence ID" value="TPX43957.1"/>
    <property type="molecule type" value="Genomic_DNA"/>
</dbReference>
<evidence type="ECO:0000256" key="7">
    <source>
        <dbReference type="SAM" id="Phobius"/>
    </source>
</evidence>
<feature type="transmembrane region" description="Helical" evidence="7">
    <location>
        <begin position="90"/>
        <end position="112"/>
    </location>
</feature>
<evidence type="ECO:0000256" key="1">
    <source>
        <dbReference type="ARBA" id="ARBA00004141"/>
    </source>
</evidence>
<evidence type="ECO:0000256" key="6">
    <source>
        <dbReference type="SAM" id="MobiDB-lite"/>
    </source>
</evidence>
<dbReference type="AlphaFoldDB" id="A0A507DG70"/>
<keyword evidence="4 7" id="KW-1133">Transmembrane helix</keyword>
<dbReference type="GO" id="GO:0097020">
    <property type="term" value="F:COPII receptor activity"/>
    <property type="evidence" value="ECO:0007669"/>
    <property type="project" value="InterPro"/>
</dbReference>
<evidence type="ECO:0000313" key="10">
    <source>
        <dbReference type="Proteomes" id="UP000317494"/>
    </source>
</evidence>
<evidence type="ECO:0000256" key="5">
    <source>
        <dbReference type="ARBA" id="ARBA00023136"/>
    </source>
</evidence>
<evidence type="ECO:0000313" key="9">
    <source>
        <dbReference type="EMBL" id="TPX50335.1"/>
    </source>
</evidence>
<feature type="region of interest" description="Disordered" evidence="6">
    <location>
        <begin position="153"/>
        <end position="172"/>
    </location>
</feature>
<accession>A0A507DG70</accession>